<dbReference type="AlphaFoldDB" id="A0A4Y2JG71"/>
<dbReference type="EMBL" id="BGPR01003503">
    <property type="protein sequence ID" value="GBM88954.1"/>
    <property type="molecule type" value="Genomic_DNA"/>
</dbReference>
<evidence type="ECO:0000313" key="1">
    <source>
        <dbReference type="EMBL" id="GBM88954.1"/>
    </source>
</evidence>
<gene>
    <name evidence="1" type="ORF">AVEN_269055_1</name>
</gene>
<protein>
    <submittedName>
        <fullName evidence="1">Uncharacterized protein</fullName>
    </submittedName>
</protein>
<organism evidence="1 2">
    <name type="scientific">Araneus ventricosus</name>
    <name type="common">Orbweaver spider</name>
    <name type="synonym">Epeira ventricosa</name>
    <dbReference type="NCBI Taxonomy" id="182803"/>
    <lineage>
        <taxon>Eukaryota</taxon>
        <taxon>Metazoa</taxon>
        <taxon>Ecdysozoa</taxon>
        <taxon>Arthropoda</taxon>
        <taxon>Chelicerata</taxon>
        <taxon>Arachnida</taxon>
        <taxon>Araneae</taxon>
        <taxon>Araneomorphae</taxon>
        <taxon>Entelegynae</taxon>
        <taxon>Araneoidea</taxon>
        <taxon>Araneidae</taxon>
        <taxon>Araneus</taxon>
    </lineage>
</organism>
<keyword evidence="2" id="KW-1185">Reference proteome</keyword>
<name>A0A4Y2JG71_ARAVE</name>
<comment type="caution">
    <text evidence="1">The sequence shown here is derived from an EMBL/GenBank/DDBJ whole genome shotgun (WGS) entry which is preliminary data.</text>
</comment>
<accession>A0A4Y2JG71</accession>
<proteinExistence type="predicted"/>
<reference evidence="1 2" key="1">
    <citation type="journal article" date="2019" name="Sci. Rep.">
        <title>Orb-weaving spider Araneus ventricosus genome elucidates the spidroin gene catalogue.</title>
        <authorList>
            <person name="Kono N."/>
            <person name="Nakamura H."/>
            <person name="Ohtoshi R."/>
            <person name="Moran D.A.P."/>
            <person name="Shinohara A."/>
            <person name="Yoshida Y."/>
            <person name="Fujiwara M."/>
            <person name="Mori M."/>
            <person name="Tomita M."/>
            <person name="Arakawa K."/>
        </authorList>
    </citation>
    <scope>NUCLEOTIDE SEQUENCE [LARGE SCALE GENOMIC DNA]</scope>
</reference>
<dbReference type="Proteomes" id="UP000499080">
    <property type="component" value="Unassembled WGS sequence"/>
</dbReference>
<evidence type="ECO:0000313" key="2">
    <source>
        <dbReference type="Proteomes" id="UP000499080"/>
    </source>
</evidence>
<sequence>MEIIIFDPRSDDDTCDGTPLFKLPYHTSFPRTYVWLALNWVGRVGVDYVCTTPAEGRLATTYDLTCNKPPTRWIFSGIGFRTFRPRRRDLTTRPPRPSRMRFGIWSEH</sequence>